<gene>
    <name evidence="2" type="ORF">DES37_11529</name>
</gene>
<keyword evidence="1" id="KW-0812">Transmembrane</keyword>
<name>A0A317PT41_9ENTR</name>
<protein>
    <submittedName>
        <fullName evidence="2">Putative membrane protein</fullName>
    </submittedName>
</protein>
<evidence type="ECO:0000313" key="3">
    <source>
        <dbReference type="Proteomes" id="UP000246744"/>
    </source>
</evidence>
<feature type="transmembrane region" description="Helical" evidence="1">
    <location>
        <begin position="85"/>
        <end position="111"/>
    </location>
</feature>
<keyword evidence="1" id="KW-1133">Transmembrane helix</keyword>
<evidence type="ECO:0000256" key="1">
    <source>
        <dbReference type="SAM" id="Phobius"/>
    </source>
</evidence>
<comment type="caution">
    <text evidence="2">The sequence shown here is derived from an EMBL/GenBank/DDBJ whole genome shotgun (WGS) entry which is preliminary data.</text>
</comment>
<feature type="transmembrane region" description="Helical" evidence="1">
    <location>
        <begin position="136"/>
        <end position="160"/>
    </location>
</feature>
<feature type="transmembrane region" description="Helical" evidence="1">
    <location>
        <begin position="32"/>
        <end position="48"/>
    </location>
</feature>
<evidence type="ECO:0000313" key="2">
    <source>
        <dbReference type="EMBL" id="PWW04641.1"/>
    </source>
</evidence>
<dbReference type="Proteomes" id="UP000246744">
    <property type="component" value="Unassembled WGS sequence"/>
</dbReference>
<feature type="transmembrane region" description="Helical" evidence="1">
    <location>
        <begin position="166"/>
        <end position="182"/>
    </location>
</feature>
<sequence length="192" mass="21937">MRHFYQRLLVLITALMLLAWPFLVWFGLAHNGLHWLLPVMALLLVFRLRQVRRRTGPLRLVALSVAAAGLVLCVASFVLRTHQLLLFYPVVVNLVMLVLFGGSLFTAMPLVERIARLKEPQLPPEGVRYTRRVTQIWCVFFVANSSIALGTALSGNLALWTTWNGLIAYFLMGGLMAVEWLVRRRVMKRERP</sequence>
<reference evidence="2 3" key="1">
    <citation type="submission" date="2018-05" db="EMBL/GenBank/DDBJ databases">
        <title>Genomic Encyclopedia of Type Strains, Phase IV (KMG-IV): sequencing the most valuable type-strain genomes for metagenomic binning, comparative biology and taxonomic classification.</title>
        <authorList>
            <person name="Goeker M."/>
        </authorList>
    </citation>
    <scope>NUCLEOTIDE SEQUENCE [LARGE SCALE GENOMIC DNA]</scope>
    <source>
        <strain evidence="2 3">DSM 19579</strain>
    </source>
</reference>
<dbReference type="AlphaFoldDB" id="A0A317PT41"/>
<dbReference type="EMBL" id="QGTS01000015">
    <property type="protein sequence ID" value="PWW04641.1"/>
    <property type="molecule type" value="Genomic_DNA"/>
</dbReference>
<keyword evidence="3" id="KW-1185">Reference proteome</keyword>
<accession>A0A317PT41</accession>
<keyword evidence="1" id="KW-0472">Membrane</keyword>
<proteinExistence type="predicted"/>
<organism evidence="2 3">
    <name type="scientific">Mangrovibacter plantisponsor</name>
    <dbReference type="NCBI Taxonomy" id="451513"/>
    <lineage>
        <taxon>Bacteria</taxon>
        <taxon>Pseudomonadati</taxon>
        <taxon>Pseudomonadota</taxon>
        <taxon>Gammaproteobacteria</taxon>
        <taxon>Enterobacterales</taxon>
        <taxon>Enterobacteriaceae</taxon>
        <taxon>Mangrovibacter</taxon>
    </lineage>
</organism>
<feature type="transmembrane region" description="Helical" evidence="1">
    <location>
        <begin position="7"/>
        <end position="26"/>
    </location>
</feature>
<feature type="transmembrane region" description="Helical" evidence="1">
    <location>
        <begin position="60"/>
        <end position="79"/>
    </location>
</feature>